<reference evidence="3" key="1">
    <citation type="journal article" date="2022" name="Arch. Microbiol.">
        <title>Pseudodesulfovibrio sediminis sp. nov., a mesophilic and neutrophilic sulfate-reducing bacterium isolated from sediment of a brackish lake.</title>
        <authorList>
            <person name="Takahashi A."/>
            <person name="Kojima H."/>
            <person name="Watanabe M."/>
            <person name="Fukui M."/>
        </authorList>
    </citation>
    <scope>NUCLEOTIDE SEQUENCE</scope>
    <source>
        <strain evidence="3">SF6</strain>
    </source>
</reference>
<dbReference type="EMBL" id="AP024485">
    <property type="protein sequence ID" value="BCS88723.1"/>
    <property type="molecule type" value="Genomic_DNA"/>
</dbReference>
<gene>
    <name evidence="3" type="ORF">PSDVSF_19650</name>
</gene>
<dbReference type="Proteomes" id="UP001053296">
    <property type="component" value="Chromosome"/>
</dbReference>
<evidence type="ECO:0000256" key="2">
    <source>
        <dbReference type="SAM" id="MobiDB-lite"/>
    </source>
</evidence>
<dbReference type="PROSITE" id="PS51257">
    <property type="entry name" value="PROKAR_LIPOPROTEIN"/>
    <property type="match status" value="1"/>
</dbReference>
<dbReference type="Gene3D" id="1.20.58.130">
    <property type="match status" value="1"/>
</dbReference>
<sequence>MKNETFLTTLILALLILLGLSACKGDDESKRLAALEAEVASLKSEMAARNDEFKAELVRIRKNLEGIESLLKIDKKRTEIKEGEQSGESTSDEELDAKAKSFVNENLDRLMDLTRQMLDSMEKELDEQMDKLNTPTPQQGDEI</sequence>
<feature type="compositionally biased region" description="Polar residues" evidence="2">
    <location>
        <begin position="131"/>
        <end position="143"/>
    </location>
</feature>
<feature type="compositionally biased region" description="Basic and acidic residues" evidence="2">
    <location>
        <begin position="120"/>
        <end position="130"/>
    </location>
</feature>
<accession>A0ABM7P6Z5</accession>
<keyword evidence="1" id="KW-0175">Coiled coil</keyword>
<name>A0ABM7P6Z5_9BACT</name>
<feature type="coiled-coil region" evidence="1">
    <location>
        <begin position="25"/>
        <end position="70"/>
    </location>
</feature>
<feature type="region of interest" description="Disordered" evidence="2">
    <location>
        <begin position="118"/>
        <end position="143"/>
    </location>
</feature>
<organism evidence="3 4">
    <name type="scientific">Pseudodesulfovibrio sediminis</name>
    <dbReference type="NCBI Taxonomy" id="2810563"/>
    <lineage>
        <taxon>Bacteria</taxon>
        <taxon>Pseudomonadati</taxon>
        <taxon>Thermodesulfobacteriota</taxon>
        <taxon>Desulfovibrionia</taxon>
        <taxon>Desulfovibrionales</taxon>
        <taxon>Desulfovibrionaceae</taxon>
    </lineage>
</organism>
<protein>
    <submittedName>
        <fullName evidence="3">Uncharacterized protein</fullName>
    </submittedName>
</protein>
<dbReference type="RefSeq" id="WP_229590716.1">
    <property type="nucleotide sequence ID" value="NZ_AP024485.1"/>
</dbReference>
<keyword evidence="4" id="KW-1185">Reference proteome</keyword>
<evidence type="ECO:0000256" key="1">
    <source>
        <dbReference type="SAM" id="Coils"/>
    </source>
</evidence>
<evidence type="ECO:0000313" key="4">
    <source>
        <dbReference type="Proteomes" id="UP001053296"/>
    </source>
</evidence>
<evidence type="ECO:0000313" key="3">
    <source>
        <dbReference type="EMBL" id="BCS88723.1"/>
    </source>
</evidence>
<proteinExistence type="predicted"/>